<evidence type="ECO:0000313" key="1">
    <source>
        <dbReference type="EMBL" id="JAD35910.1"/>
    </source>
</evidence>
<name>A0A0A8ZGN8_ARUDO</name>
<proteinExistence type="predicted"/>
<reference evidence="1" key="2">
    <citation type="journal article" date="2015" name="Data Brief">
        <title>Shoot transcriptome of the giant reed, Arundo donax.</title>
        <authorList>
            <person name="Barrero R.A."/>
            <person name="Guerrero F.D."/>
            <person name="Moolhuijzen P."/>
            <person name="Goolsby J.A."/>
            <person name="Tidwell J."/>
            <person name="Bellgard S.E."/>
            <person name="Bellgard M.I."/>
        </authorList>
    </citation>
    <scope>NUCLEOTIDE SEQUENCE</scope>
    <source>
        <tissue evidence="1">Shoot tissue taken approximately 20 cm above the soil surface</tissue>
    </source>
</reference>
<reference evidence="1" key="1">
    <citation type="submission" date="2014-09" db="EMBL/GenBank/DDBJ databases">
        <authorList>
            <person name="Magalhaes I.L.F."/>
            <person name="Oliveira U."/>
            <person name="Santos F.R."/>
            <person name="Vidigal T.H.D.A."/>
            <person name="Brescovit A.D."/>
            <person name="Santos A.J."/>
        </authorList>
    </citation>
    <scope>NUCLEOTIDE SEQUENCE</scope>
    <source>
        <tissue evidence="1">Shoot tissue taken approximately 20 cm above the soil surface</tissue>
    </source>
</reference>
<protein>
    <submittedName>
        <fullName evidence="1">Uncharacterized protein</fullName>
    </submittedName>
</protein>
<accession>A0A0A8ZGN8</accession>
<organism evidence="1">
    <name type="scientific">Arundo donax</name>
    <name type="common">Giant reed</name>
    <name type="synonym">Donax arundinaceus</name>
    <dbReference type="NCBI Taxonomy" id="35708"/>
    <lineage>
        <taxon>Eukaryota</taxon>
        <taxon>Viridiplantae</taxon>
        <taxon>Streptophyta</taxon>
        <taxon>Embryophyta</taxon>
        <taxon>Tracheophyta</taxon>
        <taxon>Spermatophyta</taxon>
        <taxon>Magnoliopsida</taxon>
        <taxon>Liliopsida</taxon>
        <taxon>Poales</taxon>
        <taxon>Poaceae</taxon>
        <taxon>PACMAD clade</taxon>
        <taxon>Arundinoideae</taxon>
        <taxon>Arundineae</taxon>
        <taxon>Arundo</taxon>
    </lineage>
</organism>
<dbReference type="EMBL" id="GBRH01261985">
    <property type="protein sequence ID" value="JAD35910.1"/>
    <property type="molecule type" value="Transcribed_RNA"/>
</dbReference>
<dbReference type="AlphaFoldDB" id="A0A0A8ZGN8"/>
<sequence length="44" mass="4916">MSSRLSITDMSLLNVICISDIKRMSVIPMQLWRILTFGASGSNE</sequence>